<dbReference type="AlphaFoldDB" id="E6VZG4"/>
<keyword evidence="8" id="KW-1185">Reference proteome</keyword>
<dbReference type="HOGENOM" id="CLU_066007_2_1_7"/>
<proteinExistence type="predicted"/>
<accession>E6VZG4</accession>
<dbReference type="SUPFAM" id="SSF50182">
    <property type="entry name" value="Sm-like ribonucleoproteins"/>
    <property type="match status" value="1"/>
</dbReference>
<evidence type="ECO:0000256" key="3">
    <source>
        <dbReference type="ARBA" id="ARBA00022989"/>
    </source>
</evidence>
<dbReference type="InterPro" id="IPR006685">
    <property type="entry name" value="MscS_channel_2nd"/>
</dbReference>
<feature type="transmembrane region" description="Helical" evidence="5">
    <location>
        <begin position="13"/>
        <end position="31"/>
    </location>
</feature>
<dbReference type="RefSeq" id="WP_013513610.1">
    <property type="nucleotide sequence ID" value="NC_014844.1"/>
</dbReference>
<feature type="domain" description="Mechanosensitive ion channel MscS" evidence="6">
    <location>
        <begin position="93"/>
        <end position="168"/>
    </location>
</feature>
<protein>
    <submittedName>
        <fullName evidence="7">MscS Mechanosensitive ion channel</fullName>
    </submittedName>
</protein>
<reference evidence="8" key="1">
    <citation type="submission" date="2010-12" db="EMBL/GenBank/DDBJ databases">
        <title>Complete sequence of Desulfovibrio aespoeensis Aspo-2.</title>
        <authorList>
            <consortium name="US DOE Joint Genome Institute"/>
            <person name="Lucas S."/>
            <person name="Copeland A."/>
            <person name="Lapidus A."/>
            <person name="Cheng J.-F."/>
            <person name="Goodwin L."/>
            <person name="Pitluck S."/>
            <person name="Chertkov O."/>
            <person name="Misra M."/>
            <person name="Detter J.C."/>
            <person name="Han C."/>
            <person name="Tapia R."/>
            <person name="Land M."/>
            <person name="Hauser L."/>
            <person name="Kyrpides N."/>
            <person name="Ivanova N."/>
            <person name="Ovchinnikova G."/>
            <person name="Pedersen K."/>
            <person name="Jagevall S."/>
            <person name="Hazen T."/>
            <person name="Woyke T."/>
        </authorList>
    </citation>
    <scope>NUCLEOTIDE SEQUENCE [LARGE SCALE GENOMIC DNA]</scope>
    <source>
        <strain evidence="8">ATCC 700646 / DSM 10631 / Aspo-2</strain>
    </source>
</reference>
<feature type="transmembrane region" description="Helical" evidence="5">
    <location>
        <begin position="75"/>
        <end position="105"/>
    </location>
</feature>
<dbReference type="GO" id="GO:0008381">
    <property type="term" value="F:mechanosensitive monoatomic ion channel activity"/>
    <property type="evidence" value="ECO:0007669"/>
    <property type="project" value="UniProtKB-ARBA"/>
</dbReference>
<dbReference type="InterPro" id="IPR010920">
    <property type="entry name" value="LSM_dom_sf"/>
</dbReference>
<dbReference type="eggNOG" id="COG0668">
    <property type="taxonomic scope" value="Bacteria"/>
</dbReference>
<dbReference type="Proteomes" id="UP000002191">
    <property type="component" value="Chromosome"/>
</dbReference>
<dbReference type="GO" id="GO:0016020">
    <property type="term" value="C:membrane"/>
    <property type="evidence" value="ECO:0007669"/>
    <property type="project" value="UniProtKB-SubCell"/>
</dbReference>
<dbReference type="PANTHER" id="PTHR30566">
    <property type="entry name" value="YNAI-RELATED MECHANOSENSITIVE ION CHANNEL"/>
    <property type="match status" value="1"/>
</dbReference>
<evidence type="ECO:0000256" key="5">
    <source>
        <dbReference type="SAM" id="Phobius"/>
    </source>
</evidence>
<dbReference type="EMBL" id="CP002431">
    <property type="protein sequence ID" value="ADU61678.1"/>
    <property type="molecule type" value="Genomic_DNA"/>
</dbReference>
<feature type="transmembrane region" description="Helical" evidence="5">
    <location>
        <begin position="51"/>
        <end position="69"/>
    </location>
</feature>
<organism evidence="7 8">
    <name type="scientific">Pseudodesulfovibrio aespoeensis (strain ATCC 700646 / DSM 10631 / Aspo-2)</name>
    <name type="common">Desulfovibrio aespoeensis</name>
    <dbReference type="NCBI Taxonomy" id="643562"/>
    <lineage>
        <taxon>Bacteria</taxon>
        <taxon>Pseudomonadati</taxon>
        <taxon>Thermodesulfobacteriota</taxon>
        <taxon>Desulfovibrionia</taxon>
        <taxon>Desulfovibrionales</taxon>
        <taxon>Desulfovibrionaceae</taxon>
    </lineage>
</organism>
<evidence type="ECO:0000256" key="4">
    <source>
        <dbReference type="ARBA" id="ARBA00023136"/>
    </source>
</evidence>
<keyword evidence="4 5" id="KW-0472">Membrane</keyword>
<evidence type="ECO:0000256" key="2">
    <source>
        <dbReference type="ARBA" id="ARBA00022692"/>
    </source>
</evidence>
<gene>
    <name evidence="7" type="ordered locus">Daes_0660</name>
</gene>
<dbReference type="OrthoDB" id="9780668at2"/>
<evidence type="ECO:0000256" key="1">
    <source>
        <dbReference type="ARBA" id="ARBA00004370"/>
    </source>
</evidence>
<keyword evidence="2 5" id="KW-0812">Transmembrane</keyword>
<evidence type="ECO:0000259" key="6">
    <source>
        <dbReference type="Pfam" id="PF00924"/>
    </source>
</evidence>
<evidence type="ECO:0000313" key="7">
    <source>
        <dbReference type="EMBL" id="ADU61678.1"/>
    </source>
</evidence>
<dbReference type="Pfam" id="PF00924">
    <property type="entry name" value="MS_channel_2nd"/>
    <property type="match status" value="1"/>
</dbReference>
<sequence length="280" mass="31005">MESIIRQLLDHPGLIKALHTLALALAVLVLARMARSFAARRGRPVAETPRATTYVAVIVFVIGLVFIWFEGLSPVFAALTIVAAALTIVSKEVILNFLGSFVIFWRELFAIGDRVQVGDNAGDVIAKGVLYFTLLEIGGSSTTGHSTGRLVKVPNAHVLTLPVINATRGAGYLWNELRLTLTPASDWQQARTILLDAAEAYRESQSMDLDKIRNAFERRSVYFREMTPRVYVTTASGGIRLTLRYLCRSRLTRDSEDFITTRFLTHLAPGQLELAAMQVE</sequence>
<dbReference type="InterPro" id="IPR023408">
    <property type="entry name" value="MscS_beta-dom_sf"/>
</dbReference>
<reference evidence="7 8" key="2">
    <citation type="journal article" date="2014" name="Genome Announc.">
        <title>Complete Genome Sequence of the Subsurface, Mesophilic Sulfate-Reducing Bacterium Desulfovibrio aespoeensis Aspo-2.</title>
        <authorList>
            <person name="Pedersen K."/>
            <person name="Bengtsson A."/>
            <person name="Edlund J."/>
            <person name="Rabe L."/>
            <person name="Hazen T."/>
            <person name="Chakraborty R."/>
            <person name="Goodwin L."/>
            <person name="Shapiro N."/>
        </authorList>
    </citation>
    <scope>NUCLEOTIDE SEQUENCE [LARGE SCALE GENOMIC DNA]</scope>
    <source>
        <strain evidence="8">ATCC 700646 / DSM 10631 / Aspo-2</strain>
    </source>
</reference>
<dbReference type="Gene3D" id="2.30.30.60">
    <property type="match status" value="1"/>
</dbReference>
<dbReference type="PANTHER" id="PTHR30566:SF5">
    <property type="entry name" value="MECHANOSENSITIVE ION CHANNEL PROTEIN 1, MITOCHONDRIAL-RELATED"/>
    <property type="match status" value="1"/>
</dbReference>
<evidence type="ECO:0000313" key="8">
    <source>
        <dbReference type="Proteomes" id="UP000002191"/>
    </source>
</evidence>
<comment type="subcellular location">
    <subcellularLocation>
        <location evidence="1">Membrane</location>
    </subcellularLocation>
</comment>
<dbReference type="KEGG" id="das:Daes_0660"/>
<name>E6VZG4_PSEA9</name>
<keyword evidence="3 5" id="KW-1133">Transmembrane helix</keyword>